<proteinExistence type="predicted"/>
<dbReference type="EMBL" id="CALNXJ010000048">
    <property type="protein sequence ID" value="CAH3151037.1"/>
    <property type="molecule type" value="Genomic_DNA"/>
</dbReference>
<feature type="non-terminal residue" evidence="1">
    <location>
        <position position="61"/>
    </location>
</feature>
<sequence>HKRCSVASNSSAVRTNGVALREMAQRNVERYSVHTNSVALREMAERNVEWYSVQTNGVALR</sequence>
<protein>
    <submittedName>
        <fullName evidence="1">Uncharacterized protein</fullName>
    </submittedName>
</protein>
<accession>A0AAU9XK92</accession>
<dbReference type="Proteomes" id="UP001159428">
    <property type="component" value="Unassembled WGS sequence"/>
</dbReference>
<keyword evidence="2" id="KW-1185">Reference proteome</keyword>
<dbReference type="AlphaFoldDB" id="A0AAU9XK92"/>
<reference evidence="1 2" key="1">
    <citation type="submission" date="2022-05" db="EMBL/GenBank/DDBJ databases">
        <authorList>
            <consortium name="Genoscope - CEA"/>
            <person name="William W."/>
        </authorList>
    </citation>
    <scope>NUCLEOTIDE SEQUENCE [LARGE SCALE GENOMIC DNA]</scope>
</reference>
<comment type="caution">
    <text evidence="1">The sequence shown here is derived from an EMBL/GenBank/DDBJ whole genome shotgun (WGS) entry which is preliminary data.</text>
</comment>
<name>A0AAU9XK92_9CNID</name>
<feature type="non-terminal residue" evidence="1">
    <location>
        <position position="1"/>
    </location>
</feature>
<gene>
    <name evidence="1" type="ORF">PMEA_00025072</name>
</gene>
<evidence type="ECO:0000313" key="2">
    <source>
        <dbReference type="Proteomes" id="UP001159428"/>
    </source>
</evidence>
<organism evidence="1 2">
    <name type="scientific">Pocillopora meandrina</name>
    <dbReference type="NCBI Taxonomy" id="46732"/>
    <lineage>
        <taxon>Eukaryota</taxon>
        <taxon>Metazoa</taxon>
        <taxon>Cnidaria</taxon>
        <taxon>Anthozoa</taxon>
        <taxon>Hexacorallia</taxon>
        <taxon>Scleractinia</taxon>
        <taxon>Astrocoeniina</taxon>
        <taxon>Pocilloporidae</taxon>
        <taxon>Pocillopora</taxon>
    </lineage>
</organism>
<evidence type="ECO:0000313" key="1">
    <source>
        <dbReference type="EMBL" id="CAH3151037.1"/>
    </source>
</evidence>